<reference evidence="2" key="1">
    <citation type="submission" date="2009-02" db="EMBL/GenBank/DDBJ databases">
        <title>The Genome Sequence of Ajellomyces capsulatus strain G186AR.</title>
        <authorList>
            <consortium name="The Broad Institute Genome Sequencing Platform"/>
            <person name="Champion M."/>
            <person name="Cuomo C."/>
            <person name="Ma L.-J."/>
            <person name="Henn M.R."/>
            <person name="Sil A."/>
            <person name="Goldman B."/>
            <person name="Young S.K."/>
            <person name="Kodira C.D."/>
            <person name="Zeng Q."/>
            <person name="Koehrsen M."/>
            <person name="Alvarado L."/>
            <person name="Berlin A."/>
            <person name="Borenstein D."/>
            <person name="Chen Z."/>
            <person name="Engels R."/>
            <person name="Freedman E."/>
            <person name="Gellesch M."/>
            <person name="Goldberg J."/>
            <person name="Griggs A."/>
            <person name="Gujja S."/>
            <person name="Heiman D."/>
            <person name="Hepburn T."/>
            <person name="Howarth C."/>
            <person name="Jen D."/>
            <person name="Larson L."/>
            <person name="Lewis B."/>
            <person name="Mehta T."/>
            <person name="Park D."/>
            <person name="Pearson M."/>
            <person name="Roberts A."/>
            <person name="Saif S."/>
            <person name="Shea T."/>
            <person name="Shenoy N."/>
            <person name="Sisk P."/>
            <person name="Stolte C."/>
            <person name="Sykes S."/>
            <person name="Walk T."/>
            <person name="White J."/>
            <person name="Yandava C."/>
            <person name="Klein B."/>
            <person name="McEwen J.G."/>
            <person name="Puccia R."/>
            <person name="Goldman G.H."/>
            <person name="Felipe M.S."/>
            <person name="Nino-Vega G."/>
            <person name="San-Blas G."/>
            <person name="Taylor J."/>
            <person name="Mendoza L."/>
            <person name="Galagan J."/>
            <person name="Nusbaum C."/>
            <person name="Birren B."/>
        </authorList>
    </citation>
    <scope>NUCLEOTIDE SEQUENCE</scope>
    <source>
        <strain evidence="2">G186AR</strain>
    </source>
</reference>
<dbReference type="GeneID" id="69040750"/>
<dbReference type="HOGENOM" id="CLU_2671713_0_0_1"/>
<sequence>MKIDLPLTLALVATTGMTAAQRVRVELCRVGYHCNADIDCQADPECQKKAEGMDQKLKTIAVYCHDLKHRCEVVWPIKS</sequence>
<dbReference type="Proteomes" id="UP000001631">
    <property type="component" value="Unassembled WGS sequence"/>
</dbReference>
<accession>C0NXU0</accession>
<keyword evidence="3" id="KW-1185">Reference proteome</keyword>
<feature type="signal peptide" evidence="1">
    <location>
        <begin position="1"/>
        <end position="20"/>
    </location>
</feature>
<evidence type="ECO:0000313" key="3">
    <source>
        <dbReference type="Proteomes" id="UP000001631"/>
    </source>
</evidence>
<dbReference type="InParanoid" id="C0NXU0"/>
<dbReference type="RefSeq" id="XP_045284089.1">
    <property type="nucleotide sequence ID" value="XM_045434783.1"/>
</dbReference>
<dbReference type="EMBL" id="GG663376">
    <property type="protein sequence ID" value="EEH03608.1"/>
    <property type="molecule type" value="Genomic_DNA"/>
</dbReference>
<dbReference type="AlphaFoldDB" id="C0NXU0"/>
<proteinExistence type="predicted"/>
<protein>
    <submittedName>
        <fullName evidence="2">Uncharacterized protein</fullName>
    </submittedName>
</protein>
<organism evidence="2 3">
    <name type="scientific">Ajellomyces capsulatus (strain G186AR / H82 / ATCC MYA-2454 / RMSCC 2432)</name>
    <name type="common">Darling's disease fungus</name>
    <name type="synonym">Histoplasma capsulatum</name>
    <dbReference type="NCBI Taxonomy" id="447093"/>
    <lineage>
        <taxon>Eukaryota</taxon>
        <taxon>Fungi</taxon>
        <taxon>Dikarya</taxon>
        <taxon>Ascomycota</taxon>
        <taxon>Pezizomycotina</taxon>
        <taxon>Eurotiomycetes</taxon>
        <taxon>Eurotiomycetidae</taxon>
        <taxon>Onygenales</taxon>
        <taxon>Ajellomycetaceae</taxon>
        <taxon>Histoplasma</taxon>
    </lineage>
</organism>
<feature type="chain" id="PRO_5002901241" evidence="1">
    <location>
        <begin position="21"/>
        <end position="79"/>
    </location>
</feature>
<evidence type="ECO:0000313" key="2">
    <source>
        <dbReference type="EMBL" id="EEH03608.1"/>
    </source>
</evidence>
<gene>
    <name evidence="2" type="ORF">HCBG_07734</name>
</gene>
<keyword evidence="1" id="KW-0732">Signal</keyword>
<name>C0NXU0_AJECG</name>
<evidence type="ECO:0000256" key="1">
    <source>
        <dbReference type="SAM" id="SignalP"/>
    </source>
</evidence>